<name>A0A017HSJ6_9RHOB</name>
<feature type="transmembrane region" description="Helical" evidence="1">
    <location>
        <begin position="82"/>
        <end position="105"/>
    </location>
</feature>
<evidence type="ECO:0000313" key="3">
    <source>
        <dbReference type="Proteomes" id="UP000019666"/>
    </source>
</evidence>
<feature type="transmembrane region" description="Helical" evidence="1">
    <location>
        <begin position="50"/>
        <end position="70"/>
    </location>
</feature>
<keyword evidence="3" id="KW-1185">Reference proteome</keyword>
<dbReference type="HOGENOM" id="CLU_1561739_0_0_5"/>
<dbReference type="RefSeq" id="WP_156362767.1">
    <property type="nucleotide sequence ID" value="NZ_KK088562.1"/>
</dbReference>
<feature type="transmembrane region" description="Helical" evidence="1">
    <location>
        <begin position="141"/>
        <end position="164"/>
    </location>
</feature>
<evidence type="ECO:0000313" key="2">
    <source>
        <dbReference type="EMBL" id="EYD77103.1"/>
    </source>
</evidence>
<reference evidence="2 3" key="1">
    <citation type="submission" date="2013-02" db="EMBL/GenBank/DDBJ databases">
        <authorList>
            <person name="Fiebig A."/>
            <person name="Goeker M."/>
            <person name="Klenk H.-P.P."/>
        </authorList>
    </citation>
    <scope>NUCLEOTIDE SEQUENCE [LARGE SCALE GENOMIC DNA]</scope>
    <source>
        <strain evidence="2 3">DSM 19309</strain>
    </source>
</reference>
<accession>A0A017HSJ6</accession>
<dbReference type="EMBL" id="AOSK01000036">
    <property type="protein sequence ID" value="EYD77103.1"/>
    <property type="molecule type" value="Genomic_DNA"/>
</dbReference>
<gene>
    <name evidence="2" type="ORF">Rumeso_01362</name>
</gene>
<keyword evidence="1" id="KW-0472">Membrane</keyword>
<organism evidence="2 3">
    <name type="scientific">Rubellimicrobium mesophilum DSM 19309</name>
    <dbReference type="NCBI Taxonomy" id="442562"/>
    <lineage>
        <taxon>Bacteria</taxon>
        <taxon>Pseudomonadati</taxon>
        <taxon>Pseudomonadota</taxon>
        <taxon>Alphaproteobacteria</taxon>
        <taxon>Rhodobacterales</taxon>
        <taxon>Roseobacteraceae</taxon>
        <taxon>Rubellimicrobium</taxon>
    </lineage>
</organism>
<keyword evidence="1" id="KW-1133">Transmembrane helix</keyword>
<proteinExistence type="predicted"/>
<evidence type="ECO:0000256" key="1">
    <source>
        <dbReference type="SAM" id="Phobius"/>
    </source>
</evidence>
<protein>
    <submittedName>
        <fullName evidence="2">Uncharacterized protein</fullName>
    </submittedName>
</protein>
<comment type="caution">
    <text evidence="2">The sequence shown here is derived from an EMBL/GenBank/DDBJ whole genome shotgun (WGS) entry which is preliminary data.</text>
</comment>
<dbReference type="AlphaFoldDB" id="A0A017HSJ6"/>
<keyword evidence="1" id="KW-0812">Transmembrane</keyword>
<sequence length="171" mass="18500">MAPKFLLNFTREELRQIYKEEVVKAHGRIDAYYERAQDATIQSGQHAIRALFLINGGAIVALLAFLSSLASGGGFESRVHLFALPLLTFAQAVVAVAVGYGAVYFTNYSSAKCAETMVKSYEIPHYSESPTSLRWRIAANFFQGAALGASVGSLGLFVAGVLQIRDAITAF</sequence>
<dbReference type="Proteomes" id="UP000019666">
    <property type="component" value="Unassembled WGS sequence"/>
</dbReference>